<keyword evidence="7" id="KW-0694">RNA-binding</keyword>
<dbReference type="InterPro" id="IPR044570">
    <property type="entry name" value="Set1-like"/>
</dbReference>
<comment type="subcellular location">
    <subcellularLocation>
        <location evidence="1">Nucleus</location>
    </subcellularLocation>
</comment>
<dbReference type="Gene3D" id="3.30.1490.40">
    <property type="match status" value="2"/>
</dbReference>
<dbReference type="GO" id="GO:0048188">
    <property type="term" value="C:Set1C/COMPASS complex"/>
    <property type="evidence" value="ECO:0007669"/>
    <property type="project" value="InterPro"/>
</dbReference>
<comment type="catalytic activity">
    <reaction evidence="13">
        <text>N(6),N(6)-dimethyl-L-lysyl(4)-[histone H3] + S-adenosyl-L-methionine = N(6),N(6),N(6)-trimethyl-L-lysyl(4)-[histone H3] + S-adenosyl-L-homocysteine + H(+)</text>
        <dbReference type="Rhea" id="RHEA:60272"/>
        <dbReference type="Rhea" id="RHEA-COMP:15537"/>
        <dbReference type="Rhea" id="RHEA-COMP:15540"/>
        <dbReference type="ChEBI" id="CHEBI:15378"/>
        <dbReference type="ChEBI" id="CHEBI:57856"/>
        <dbReference type="ChEBI" id="CHEBI:59789"/>
        <dbReference type="ChEBI" id="CHEBI:61961"/>
        <dbReference type="ChEBI" id="CHEBI:61976"/>
    </reaction>
</comment>
<feature type="region of interest" description="Disordered" evidence="14">
    <location>
        <begin position="864"/>
        <end position="897"/>
    </location>
</feature>
<dbReference type="OrthoDB" id="308383at2759"/>
<evidence type="ECO:0000256" key="4">
    <source>
        <dbReference type="ARBA" id="ARBA00022679"/>
    </source>
</evidence>
<evidence type="ECO:0000256" key="7">
    <source>
        <dbReference type="ARBA" id="ARBA00022884"/>
    </source>
</evidence>
<dbReference type="SMART" id="SM00317">
    <property type="entry name" value="SET"/>
    <property type="match status" value="1"/>
</dbReference>
<dbReference type="SUPFAM" id="SSF82199">
    <property type="entry name" value="SET domain"/>
    <property type="match status" value="1"/>
</dbReference>
<dbReference type="GO" id="GO:0032259">
    <property type="term" value="P:methylation"/>
    <property type="evidence" value="ECO:0007669"/>
    <property type="project" value="UniProtKB-KW"/>
</dbReference>
<evidence type="ECO:0000256" key="6">
    <source>
        <dbReference type="ARBA" id="ARBA00022853"/>
    </source>
</evidence>
<accession>A0A9D5D8N1</accession>
<comment type="catalytic activity">
    <reaction evidence="11">
        <text>L-lysyl(4)-[histone H3] + 3 S-adenosyl-L-methionine = N(6),N(6),N(6)-trimethyl-L-lysyl(4)-[histone H3] + 3 S-adenosyl-L-homocysteine + 3 H(+)</text>
        <dbReference type="Rhea" id="RHEA:60260"/>
        <dbReference type="Rhea" id="RHEA-COMP:15537"/>
        <dbReference type="Rhea" id="RHEA-COMP:15547"/>
        <dbReference type="ChEBI" id="CHEBI:15378"/>
        <dbReference type="ChEBI" id="CHEBI:29969"/>
        <dbReference type="ChEBI" id="CHEBI:57856"/>
        <dbReference type="ChEBI" id="CHEBI:59789"/>
        <dbReference type="ChEBI" id="CHEBI:61961"/>
        <dbReference type="EC" id="2.1.1.354"/>
    </reaction>
</comment>
<feature type="domain" description="GYF" evidence="16">
    <location>
        <begin position="241"/>
        <end position="285"/>
    </location>
</feature>
<keyword evidence="19" id="KW-1185">Reference proteome</keyword>
<dbReference type="CDD" id="cd19169">
    <property type="entry name" value="SET_SETD1"/>
    <property type="match status" value="1"/>
</dbReference>
<evidence type="ECO:0000256" key="12">
    <source>
        <dbReference type="ARBA" id="ARBA00047583"/>
    </source>
</evidence>
<keyword evidence="4" id="KW-0808">Transferase</keyword>
<organism evidence="18 19">
    <name type="scientific">Dioscorea zingiberensis</name>
    <dbReference type="NCBI Taxonomy" id="325984"/>
    <lineage>
        <taxon>Eukaryota</taxon>
        <taxon>Viridiplantae</taxon>
        <taxon>Streptophyta</taxon>
        <taxon>Embryophyta</taxon>
        <taxon>Tracheophyta</taxon>
        <taxon>Spermatophyta</taxon>
        <taxon>Magnoliopsida</taxon>
        <taxon>Liliopsida</taxon>
        <taxon>Dioscoreales</taxon>
        <taxon>Dioscoreaceae</taxon>
        <taxon>Dioscorea</taxon>
    </lineage>
</organism>
<dbReference type="Gene3D" id="2.170.270.10">
    <property type="entry name" value="SET domain"/>
    <property type="match status" value="1"/>
</dbReference>
<keyword evidence="3" id="KW-0489">Methyltransferase</keyword>
<dbReference type="SUPFAM" id="SSF55277">
    <property type="entry name" value="GYF domain"/>
    <property type="match status" value="1"/>
</dbReference>
<evidence type="ECO:0000256" key="2">
    <source>
        <dbReference type="ARBA" id="ARBA00012182"/>
    </source>
</evidence>
<dbReference type="PANTHER" id="PTHR45814">
    <property type="entry name" value="HISTONE-LYSINE N-METHYLTRANSFERASE SETD1"/>
    <property type="match status" value="1"/>
</dbReference>
<keyword evidence="5" id="KW-0949">S-adenosyl-L-methionine</keyword>
<gene>
    <name evidence="18" type="ORF">J5N97_005517</name>
</gene>
<feature type="compositionally biased region" description="Polar residues" evidence="14">
    <location>
        <begin position="866"/>
        <end position="875"/>
    </location>
</feature>
<proteinExistence type="predicted"/>
<dbReference type="InterPro" id="IPR003169">
    <property type="entry name" value="GYF"/>
</dbReference>
<dbReference type="AlphaFoldDB" id="A0A9D5D8N1"/>
<comment type="catalytic activity">
    <reaction evidence="12">
        <text>N(6)-methyl-L-lysyl(4)-[histone H3] + S-adenosyl-L-methionine = N(6),N(6)-dimethyl-L-lysyl(4)-[histone H3] + S-adenosyl-L-homocysteine + H(+)</text>
        <dbReference type="Rhea" id="RHEA:60268"/>
        <dbReference type="Rhea" id="RHEA-COMP:15540"/>
        <dbReference type="Rhea" id="RHEA-COMP:15543"/>
        <dbReference type="ChEBI" id="CHEBI:15378"/>
        <dbReference type="ChEBI" id="CHEBI:57856"/>
        <dbReference type="ChEBI" id="CHEBI:59789"/>
        <dbReference type="ChEBI" id="CHEBI:61929"/>
        <dbReference type="ChEBI" id="CHEBI:61976"/>
    </reaction>
</comment>
<dbReference type="PROSITE" id="PS50280">
    <property type="entry name" value="SET"/>
    <property type="match status" value="1"/>
</dbReference>
<dbReference type="InterPro" id="IPR037841">
    <property type="entry name" value="SET_SETD1A/B"/>
</dbReference>
<dbReference type="InterPro" id="IPR046341">
    <property type="entry name" value="SET_dom_sf"/>
</dbReference>
<evidence type="ECO:0000313" key="18">
    <source>
        <dbReference type="EMBL" id="KAJ0987161.1"/>
    </source>
</evidence>
<name>A0A9D5D8N1_9LILI</name>
<dbReference type="GO" id="GO:0003723">
    <property type="term" value="F:RNA binding"/>
    <property type="evidence" value="ECO:0007669"/>
    <property type="project" value="UniProtKB-KW"/>
</dbReference>
<dbReference type="EC" id="2.1.1.354" evidence="2"/>
<evidence type="ECO:0000256" key="3">
    <source>
        <dbReference type="ARBA" id="ARBA00022603"/>
    </source>
</evidence>
<evidence type="ECO:0000256" key="1">
    <source>
        <dbReference type="ARBA" id="ARBA00004123"/>
    </source>
</evidence>
<evidence type="ECO:0000313" key="19">
    <source>
        <dbReference type="Proteomes" id="UP001085076"/>
    </source>
</evidence>
<evidence type="ECO:0000256" key="9">
    <source>
        <dbReference type="ARBA" id="ARBA00023163"/>
    </source>
</evidence>
<comment type="caution">
    <text evidence="18">The sequence shown here is derived from an EMBL/GenBank/DDBJ whole genome shotgun (WGS) entry which is preliminary data.</text>
</comment>
<evidence type="ECO:0000256" key="13">
    <source>
        <dbReference type="ARBA" id="ARBA00049129"/>
    </source>
</evidence>
<keyword evidence="9" id="KW-0804">Transcription</keyword>
<keyword evidence="8" id="KW-0805">Transcription regulation</keyword>
<dbReference type="EMBL" id="JAGGNH010000001">
    <property type="protein sequence ID" value="KAJ0987161.1"/>
    <property type="molecule type" value="Genomic_DNA"/>
</dbReference>
<reference evidence="18" key="1">
    <citation type="submission" date="2021-03" db="EMBL/GenBank/DDBJ databases">
        <authorList>
            <person name="Li Z."/>
            <person name="Yang C."/>
        </authorList>
    </citation>
    <scope>NUCLEOTIDE SEQUENCE</scope>
    <source>
        <strain evidence="18">Dzin_1.0</strain>
        <tissue evidence="18">Leaf</tissue>
    </source>
</reference>
<dbReference type="InterPro" id="IPR003616">
    <property type="entry name" value="Post-SET_dom"/>
</dbReference>
<dbReference type="InterPro" id="IPR001214">
    <property type="entry name" value="SET_dom"/>
</dbReference>
<evidence type="ECO:0000256" key="5">
    <source>
        <dbReference type="ARBA" id="ARBA00022691"/>
    </source>
</evidence>
<dbReference type="Pfam" id="PF00856">
    <property type="entry name" value="SET"/>
    <property type="match status" value="1"/>
</dbReference>
<keyword evidence="6" id="KW-0156">Chromatin regulator</keyword>
<protein>
    <recommendedName>
        <fullName evidence="2">[histone H3]-lysine(4) N-trimethyltransferase</fullName>
        <ecNumber evidence="2">2.1.1.354</ecNumber>
    </recommendedName>
</protein>
<evidence type="ECO:0000256" key="8">
    <source>
        <dbReference type="ARBA" id="ARBA00023015"/>
    </source>
</evidence>
<feature type="domain" description="SET" evidence="15">
    <location>
        <begin position="1116"/>
        <end position="1233"/>
    </location>
</feature>
<dbReference type="InterPro" id="IPR035445">
    <property type="entry name" value="GYF-like_dom_sf"/>
</dbReference>
<dbReference type="Proteomes" id="UP001085076">
    <property type="component" value="Miscellaneous, Linkage group lg01"/>
</dbReference>
<dbReference type="PROSITE" id="PS50829">
    <property type="entry name" value="GYF"/>
    <property type="match status" value="1"/>
</dbReference>
<feature type="compositionally biased region" description="Basic residues" evidence="14">
    <location>
        <begin position="882"/>
        <end position="894"/>
    </location>
</feature>
<evidence type="ECO:0000259" key="15">
    <source>
        <dbReference type="PROSITE" id="PS50280"/>
    </source>
</evidence>
<dbReference type="PROSITE" id="PS50868">
    <property type="entry name" value="POST_SET"/>
    <property type="match status" value="1"/>
</dbReference>
<keyword evidence="10" id="KW-0539">Nucleus</keyword>
<dbReference type="SMART" id="SM00508">
    <property type="entry name" value="PostSET"/>
    <property type="match status" value="1"/>
</dbReference>
<sequence length="1255" mass="139388">MPRIRPTPYYSCRADTDTNSKRLRSARTLPIRHSLEYDNTSSACDLLEGVGGLYVAMDGSSNTTNNSCENFQPSVEGAIMSFDRNQAGYALSSVNGWMYVNEHGQMCGPYMQAQLHEGLSTGFLPEELPVYPIINGTLANPIALKCLKQFQNQAFWPASYTTGAPSESSHLVGHSLTNCGSLASESQGVAGSVHCPIASSSGLNQLTDSQSCVTHSAHGSDLPHTNDANCATSAFPMSGEEPCWMFEDEEGRRHGPHSLVELYYWHHSSYLQDFLLVYHVDNSFGPFTLVSLIEKWSMESTQVVSVFDKDGNNTDSLTNFISNVAEDVSSQLHAGIMKAARKVLLDEIISSIIPEFLATKKAHKNLRPVLAKHDAKAGSLVNDKEFFFVEKSIIVASTVPLPASVPQQINLTHDIHFPPPGRPVVSVSFEDLQEVLLGVCKGLYYDCMRVLWNAVFYDPVADYCVKWLKRKRWSSPLQPVPVSSVGQDINLMVQKTDATVPEAPSRCELDFPPGFGPATESLDINGKLLCDLDRDTCTVEVEAKQCTLADTVFSDALTDIQETVENSLFMSAKPVLFKYFEEIIQEEMTKFFYSALEEKDEEIIDSSMTSHQPDSCGTFDLADEPAKEPASLSCGSWANAFERLGLPMSSASSDPGFSEPPPPGLEECAMAVNSVQKFKVQPSNLAMDFSISCQHITLAVCRQKLHDEVLNKWISSYLTRSLYNCYRSLYAQRKKAKNSAKITSKSPNLTKEERYIHKKNISDFSAILAKHSEESLRPNISVPFSAYSVKKEYTYFRKKRFGQMIKCGPLSESNRNFLEKTVLLKRGLHISGDEVNLPDLAATRRADVTSLGDGNKCKIEVVKSMPSPSTSQNDSPVVGMSQRKRGTRKLKKRTRESVPQILCNSKIPDMPKGASPQMNMSNLNNEVSIDDMQCISGEVSVSLNESDKLEKINMESLVSSMKESEGLRGTNIYKSKGARLKRKTQIAHQTPIPSKVLKVTGMNSVKKTKSKNLISGKAKTPKLSVPCPKSNGCARSSIDGWEWHKWSRNALPSEKARVRGIRVAQMHVMGPDSGAPQSSNAKGLSARTNRVKLRNLLAAAEGAELLKVNQLKARKKRLRFQRSKIHDWGLVALEPIEAEDFVIEYVGELIRPRISDIRERQYEKMGIGSSYLFRLDDGYVVDATKRGGIARFINHSCEPNCYPKVITVEGQKKIFIYAKRPISAGEEITYNYKFPLEEKKIPCNCGSRRCRGSMN</sequence>
<evidence type="ECO:0000259" key="16">
    <source>
        <dbReference type="PROSITE" id="PS50829"/>
    </source>
</evidence>
<evidence type="ECO:0000256" key="10">
    <source>
        <dbReference type="ARBA" id="ARBA00023242"/>
    </source>
</evidence>
<feature type="domain" description="Post-SET" evidence="17">
    <location>
        <begin position="1239"/>
        <end position="1255"/>
    </location>
</feature>
<dbReference type="GO" id="GO:0140999">
    <property type="term" value="F:histone H3K4 trimethyltransferase activity"/>
    <property type="evidence" value="ECO:0007669"/>
    <property type="project" value="UniProtKB-EC"/>
</dbReference>
<evidence type="ECO:0000256" key="14">
    <source>
        <dbReference type="SAM" id="MobiDB-lite"/>
    </source>
</evidence>
<evidence type="ECO:0000256" key="11">
    <source>
        <dbReference type="ARBA" id="ARBA00047571"/>
    </source>
</evidence>
<dbReference type="PANTHER" id="PTHR45814:SF2">
    <property type="entry name" value="HISTONE-LYSINE N-METHYLTRANSFERASE SETD1"/>
    <property type="match status" value="1"/>
</dbReference>
<evidence type="ECO:0000259" key="17">
    <source>
        <dbReference type="PROSITE" id="PS50868"/>
    </source>
</evidence>
<reference evidence="18" key="2">
    <citation type="journal article" date="2022" name="Hortic Res">
        <title>The genome of Dioscorea zingiberensis sheds light on the biosynthesis, origin and evolution of the medicinally important diosgenin saponins.</title>
        <authorList>
            <person name="Li Y."/>
            <person name="Tan C."/>
            <person name="Li Z."/>
            <person name="Guo J."/>
            <person name="Li S."/>
            <person name="Chen X."/>
            <person name="Wang C."/>
            <person name="Dai X."/>
            <person name="Yang H."/>
            <person name="Song W."/>
            <person name="Hou L."/>
            <person name="Xu J."/>
            <person name="Tong Z."/>
            <person name="Xu A."/>
            <person name="Yuan X."/>
            <person name="Wang W."/>
            <person name="Yang Q."/>
            <person name="Chen L."/>
            <person name="Sun Z."/>
            <person name="Wang K."/>
            <person name="Pan B."/>
            <person name="Chen J."/>
            <person name="Bao Y."/>
            <person name="Liu F."/>
            <person name="Qi X."/>
            <person name="Gang D.R."/>
            <person name="Wen J."/>
            <person name="Li J."/>
        </authorList>
    </citation>
    <scope>NUCLEOTIDE SEQUENCE</scope>
    <source>
        <strain evidence="18">Dzin_1.0</strain>
    </source>
</reference>